<organism evidence="3 4">
    <name type="scientific">Candidatus Liptonbacteria bacterium GWB1_49_6</name>
    <dbReference type="NCBI Taxonomy" id="1798644"/>
    <lineage>
        <taxon>Bacteria</taxon>
        <taxon>Candidatus Liptoniibacteriota</taxon>
    </lineage>
</organism>
<dbReference type="STRING" id="1798644.A2122_00985"/>
<evidence type="ECO:0000313" key="4">
    <source>
        <dbReference type="Proteomes" id="UP000176648"/>
    </source>
</evidence>
<feature type="chain" id="PRO_5009582236" evidence="2">
    <location>
        <begin position="26"/>
        <end position="163"/>
    </location>
</feature>
<proteinExistence type="predicted"/>
<sequence>MLKKLVLFCCVAVALVLSAPIYTTASSTKDVEDLKKSVNESINLLEKENKAFYETLKGLRNLTEDPNANTEDARGALRGYFKVHERKTLATVQAIGSFLDFQKSLIENWEDISPKDFRDFMSWSAKKSEKIQKEARPLTEEENITINKAFLMTHPAAAVFTTP</sequence>
<dbReference type="Proteomes" id="UP000176648">
    <property type="component" value="Unassembled WGS sequence"/>
</dbReference>
<reference evidence="3 4" key="1">
    <citation type="journal article" date="2016" name="Nat. Commun.">
        <title>Thousands of microbial genomes shed light on interconnected biogeochemical processes in an aquifer system.</title>
        <authorList>
            <person name="Anantharaman K."/>
            <person name="Brown C.T."/>
            <person name="Hug L.A."/>
            <person name="Sharon I."/>
            <person name="Castelle C.J."/>
            <person name="Probst A.J."/>
            <person name="Thomas B.C."/>
            <person name="Singh A."/>
            <person name="Wilkins M.J."/>
            <person name="Karaoz U."/>
            <person name="Brodie E.L."/>
            <person name="Williams K.H."/>
            <person name="Hubbard S.S."/>
            <person name="Banfield J.F."/>
        </authorList>
    </citation>
    <scope>NUCLEOTIDE SEQUENCE [LARGE SCALE GENOMIC DNA]</scope>
</reference>
<evidence type="ECO:0000313" key="3">
    <source>
        <dbReference type="EMBL" id="OGY96700.1"/>
    </source>
</evidence>
<evidence type="ECO:0000256" key="1">
    <source>
        <dbReference type="SAM" id="Coils"/>
    </source>
</evidence>
<comment type="caution">
    <text evidence="3">The sequence shown here is derived from an EMBL/GenBank/DDBJ whole genome shotgun (WGS) entry which is preliminary data.</text>
</comment>
<evidence type="ECO:0000256" key="2">
    <source>
        <dbReference type="SAM" id="SignalP"/>
    </source>
</evidence>
<dbReference type="EMBL" id="MHKU01000025">
    <property type="protein sequence ID" value="OGY96700.1"/>
    <property type="molecule type" value="Genomic_DNA"/>
</dbReference>
<accession>A0A1G2C7R3</accession>
<gene>
    <name evidence="3" type="ORF">A2122_00985</name>
</gene>
<keyword evidence="2" id="KW-0732">Signal</keyword>
<feature type="signal peptide" evidence="2">
    <location>
        <begin position="1"/>
        <end position="25"/>
    </location>
</feature>
<keyword evidence="1" id="KW-0175">Coiled coil</keyword>
<name>A0A1G2C7R3_9BACT</name>
<dbReference type="AlphaFoldDB" id="A0A1G2C7R3"/>
<feature type="coiled-coil region" evidence="1">
    <location>
        <begin position="31"/>
        <end position="62"/>
    </location>
</feature>
<protein>
    <submittedName>
        <fullName evidence="3">Uncharacterized protein</fullName>
    </submittedName>
</protein>